<accession>A0A177D176</accession>
<dbReference type="EMBL" id="KV441548">
    <property type="protein sequence ID" value="OAG12922.1"/>
    <property type="molecule type" value="Genomic_DNA"/>
</dbReference>
<gene>
    <name evidence="2" type="ORF">CC84DRAFT_165842</name>
</gene>
<evidence type="ECO:0000313" key="3">
    <source>
        <dbReference type="Proteomes" id="UP000077069"/>
    </source>
</evidence>
<protein>
    <submittedName>
        <fullName evidence="2">Uncharacterized protein</fullName>
    </submittedName>
</protein>
<name>A0A177D176_9PLEO</name>
<dbReference type="AlphaFoldDB" id="A0A177D176"/>
<evidence type="ECO:0000313" key="2">
    <source>
        <dbReference type="EMBL" id="OAG12922.1"/>
    </source>
</evidence>
<proteinExistence type="predicted"/>
<dbReference type="InParanoid" id="A0A177D176"/>
<sequence length="145" mass="15244">MLASCLLAVPDGATAFAFSLSLFSSSLSTSVLMMSLHHHIIFLSSYRLTSPSVAIWVVKIKARVFGELAFGCVGAPGASVAQLERRQLAEHAPDSSTHSFRACHAKRTRGFQSSRSEGHATHLKGSGTTRASGEGGTRNGALSQG</sequence>
<evidence type="ECO:0000256" key="1">
    <source>
        <dbReference type="SAM" id="MobiDB-lite"/>
    </source>
</evidence>
<feature type="region of interest" description="Disordered" evidence="1">
    <location>
        <begin position="89"/>
        <end position="145"/>
    </location>
</feature>
<reference evidence="2 3" key="1">
    <citation type="submission" date="2016-05" db="EMBL/GenBank/DDBJ databases">
        <title>Comparative analysis of secretome profiles of manganese(II)-oxidizing ascomycete fungi.</title>
        <authorList>
            <consortium name="DOE Joint Genome Institute"/>
            <person name="Zeiner C.A."/>
            <person name="Purvine S.O."/>
            <person name="Zink E.M."/>
            <person name="Wu S."/>
            <person name="Pasa-Tolic L."/>
            <person name="Chaput D.L."/>
            <person name="Haridas S."/>
            <person name="Grigoriev I.V."/>
            <person name="Santelli C.M."/>
            <person name="Hansel C.M."/>
        </authorList>
    </citation>
    <scope>NUCLEOTIDE SEQUENCE [LARGE SCALE GENOMIC DNA]</scope>
    <source>
        <strain evidence="2 3">AP3s5-JAC2a</strain>
    </source>
</reference>
<organism evidence="2 3">
    <name type="scientific">Paraphaeosphaeria sporulosa</name>
    <dbReference type="NCBI Taxonomy" id="1460663"/>
    <lineage>
        <taxon>Eukaryota</taxon>
        <taxon>Fungi</taxon>
        <taxon>Dikarya</taxon>
        <taxon>Ascomycota</taxon>
        <taxon>Pezizomycotina</taxon>
        <taxon>Dothideomycetes</taxon>
        <taxon>Pleosporomycetidae</taxon>
        <taxon>Pleosporales</taxon>
        <taxon>Massarineae</taxon>
        <taxon>Didymosphaeriaceae</taxon>
        <taxon>Paraphaeosphaeria</taxon>
    </lineage>
</organism>
<dbReference type="RefSeq" id="XP_018043287.1">
    <property type="nucleotide sequence ID" value="XM_018185441.1"/>
</dbReference>
<keyword evidence="3" id="KW-1185">Reference proteome</keyword>
<dbReference type="OrthoDB" id="10569772at2759"/>
<dbReference type="Proteomes" id="UP000077069">
    <property type="component" value="Unassembled WGS sequence"/>
</dbReference>
<dbReference type="GeneID" id="28768927"/>